<keyword evidence="3 8" id="KW-0479">Metal-binding</keyword>
<keyword evidence="5 8" id="KW-0460">Magnesium</keyword>
<feature type="binding site" evidence="8">
    <location>
        <position position="231"/>
    </location>
    <ligand>
        <name>Mg(2+)</name>
        <dbReference type="ChEBI" id="CHEBI:18420"/>
    </ligand>
</feature>
<dbReference type="OMA" id="SRCPDNM"/>
<feature type="active site" description="Nucleophile" evidence="6">
    <location>
        <position position="60"/>
    </location>
</feature>
<evidence type="ECO:0000256" key="9">
    <source>
        <dbReference type="SAM" id="MobiDB-lite"/>
    </source>
</evidence>
<name>A0A226EM82_FOLCA</name>
<dbReference type="Pfam" id="PF06888">
    <property type="entry name" value="Put_Phosphatase"/>
    <property type="match status" value="1"/>
</dbReference>
<evidence type="ECO:0000256" key="7">
    <source>
        <dbReference type="PIRSR" id="PIRSR031051-2"/>
    </source>
</evidence>
<dbReference type="Proteomes" id="UP000198287">
    <property type="component" value="Unassembled WGS sequence"/>
</dbReference>
<evidence type="ECO:0000313" key="11">
    <source>
        <dbReference type="Proteomes" id="UP000198287"/>
    </source>
</evidence>
<evidence type="ECO:0000256" key="4">
    <source>
        <dbReference type="ARBA" id="ARBA00022801"/>
    </source>
</evidence>
<dbReference type="PIRSF" id="PIRSF031051">
    <property type="entry name" value="PyrdxlP_Pase_PHOSPHO2"/>
    <property type="match status" value="1"/>
</dbReference>
<dbReference type="OrthoDB" id="10267182at2759"/>
<sequence>MSTVVEVVDRMPATSTLSEGGDEKPKKRKDKDEIKKEKWFCGCCKCASYESEEAYLYAFDFDHTIVDQNSDTAVMEVIHDPVPSNLTRLFDGTNWEEYMEGVFKFVAEEGGTYEIIADKIRQLQATEGIPHLLHKIVMARRSLHHGSKLIIVSDANSFFIDTFLSNLKPPVTPDLVITNQADKTEEGFLKLTPFETQTECTFCPRNLCKGTALLKYIGKKGPFQRVYYTGDGGNDICPATKLTEMDVVFVRKNFAMDKILKHGSWKGQQLNIKAKIVFWEVGKEIEREMIF</sequence>
<dbReference type="GO" id="GO:0016791">
    <property type="term" value="F:phosphatase activity"/>
    <property type="evidence" value="ECO:0007669"/>
    <property type="project" value="InterPro"/>
</dbReference>
<keyword evidence="11" id="KW-1185">Reference proteome</keyword>
<feature type="binding site" evidence="8">
    <location>
        <position position="62"/>
    </location>
    <ligand>
        <name>Mg(2+)</name>
        <dbReference type="ChEBI" id="CHEBI:18420"/>
    </ligand>
</feature>
<dbReference type="STRING" id="158441.A0A226EM82"/>
<dbReference type="NCBIfam" id="TIGR01488">
    <property type="entry name" value="HAD-SF-IB"/>
    <property type="match status" value="1"/>
</dbReference>
<dbReference type="GO" id="GO:0046872">
    <property type="term" value="F:metal ion binding"/>
    <property type="evidence" value="ECO:0007669"/>
    <property type="project" value="UniProtKB-KW"/>
</dbReference>
<feature type="binding site" evidence="8">
    <location>
        <position position="60"/>
    </location>
    <ligand>
        <name>Mg(2+)</name>
        <dbReference type="ChEBI" id="CHEBI:18420"/>
    </ligand>
</feature>
<feature type="active site" description="Proton donor" evidence="6">
    <location>
        <position position="62"/>
    </location>
</feature>
<dbReference type="PANTHER" id="PTHR20889">
    <property type="entry name" value="PHOSPHATASE, ORPHAN 1, 2"/>
    <property type="match status" value="1"/>
</dbReference>
<evidence type="ECO:0000256" key="5">
    <source>
        <dbReference type="ARBA" id="ARBA00022842"/>
    </source>
</evidence>
<feature type="binding site" evidence="7">
    <location>
        <position position="71"/>
    </location>
    <ligand>
        <name>substrate</name>
    </ligand>
</feature>
<evidence type="ECO:0000256" key="8">
    <source>
        <dbReference type="PIRSR" id="PIRSR031051-3"/>
    </source>
</evidence>
<dbReference type="PANTHER" id="PTHR20889:SF12">
    <property type="entry name" value="LP01149P"/>
    <property type="match status" value="1"/>
</dbReference>
<comment type="cofactor">
    <cofactor evidence="1 8">
        <name>Mg(2+)</name>
        <dbReference type="ChEBI" id="CHEBI:18420"/>
    </cofactor>
</comment>
<evidence type="ECO:0000256" key="1">
    <source>
        <dbReference type="ARBA" id="ARBA00001946"/>
    </source>
</evidence>
<dbReference type="Gene3D" id="3.40.50.1000">
    <property type="entry name" value="HAD superfamily/HAD-like"/>
    <property type="match status" value="1"/>
</dbReference>
<dbReference type="NCBIfam" id="TIGR01489">
    <property type="entry name" value="DKMTPPase-SF"/>
    <property type="match status" value="1"/>
</dbReference>
<organism evidence="10 11">
    <name type="scientific">Folsomia candida</name>
    <name type="common">Springtail</name>
    <dbReference type="NCBI Taxonomy" id="158441"/>
    <lineage>
        <taxon>Eukaryota</taxon>
        <taxon>Metazoa</taxon>
        <taxon>Ecdysozoa</taxon>
        <taxon>Arthropoda</taxon>
        <taxon>Hexapoda</taxon>
        <taxon>Collembola</taxon>
        <taxon>Entomobryomorpha</taxon>
        <taxon>Isotomoidea</taxon>
        <taxon>Isotomidae</taxon>
        <taxon>Proisotominae</taxon>
        <taxon>Folsomia</taxon>
    </lineage>
</organism>
<accession>A0A226EM82</accession>
<keyword evidence="4" id="KW-0378">Hydrolase</keyword>
<protein>
    <submittedName>
        <fullName evidence="10">Putative phosphatase phospho1</fullName>
    </submittedName>
</protein>
<gene>
    <name evidence="10" type="ORF">Fcan01_07523</name>
</gene>
<feature type="binding site" evidence="7">
    <location>
        <position position="154"/>
    </location>
    <ligand>
        <name>substrate</name>
    </ligand>
</feature>
<dbReference type="SUPFAM" id="SSF56784">
    <property type="entry name" value="HAD-like"/>
    <property type="match status" value="1"/>
</dbReference>
<proteinExistence type="inferred from homology"/>
<dbReference type="InterPro" id="IPR023214">
    <property type="entry name" value="HAD_sf"/>
</dbReference>
<comment type="similarity">
    <text evidence="2">Belongs to the HAD-like hydrolase superfamily. PHOSPHO family.</text>
</comment>
<reference evidence="10 11" key="1">
    <citation type="submission" date="2015-12" db="EMBL/GenBank/DDBJ databases">
        <title>The genome of Folsomia candida.</title>
        <authorList>
            <person name="Faddeeva A."/>
            <person name="Derks M.F."/>
            <person name="Anvar Y."/>
            <person name="Smit S."/>
            <person name="Van Straalen N."/>
            <person name="Roelofs D."/>
        </authorList>
    </citation>
    <scope>NUCLEOTIDE SEQUENCE [LARGE SCALE GENOMIC DNA]</scope>
    <source>
        <strain evidence="10 11">VU population</strain>
        <tissue evidence="10">Whole body</tissue>
    </source>
</reference>
<evidence type="ECO:0000256" key="6">
    <source>
        <dbReference type="PIRSR" id="PIRSR031051-1"/>
    </source>
</evidence>
<evidence type="ECO:0000256" key="3">
    <source>
        <dbReference type="ARBA" id="ARBA00022723"/>
    </source>
</evidence>
<dbReference type="InterPro" id="IPR016965">
    <property type="entry name" value="Pase_PHOSPHO-typ"/>
</dbReference>
<dbReference type="InterPro" id="IPR006384">
    <property type="entry name" value="HAD_hydro_PyrdxlP_Pase-like"/>
</dbReference>
<evidence type="ECO:0000313" key="10">
    <source>
        <dbReference type="EMBL" id="OXA57861.1"/>
    </source>
</evidence>
<evidence type="ECO:0000256" key="2">
    <source>
        <dbReference type="ARBA" id="ARBA00008541"/>
    </source>
</evidence>
<dbReference type="AlphaFoldDB" id="A0A226EM82"/>
<dbReference type="EMBL" id="LNIX01000003">
    <property type="protein sequence ID" value="OXA57861.1"/>
    <property type="molecule type" value="Genomic_DNA"/>
</dbReference>
<feature type="region of interest" description="Disordered" evidence="9">
    <location>
        <begin position="1"/>
        <end position="29"/>
    </location>
</feature>
<comment type="caution">
    <text evidence="10">The sequence shown here is derived from an EMBL/GenBank/DDBJ whole genome shotgun (WGS) entry which is preliminary data.</text>
</comment>
<dbReference type="InterPro" id="IPR036412">
    <property type="entry name" value="HAD-like_sf"/>
</dbReference>